<proteinExistence type="predicted"/>
<comment type="caution">
    <text evidence="4">The sequence shown here is derived from an EMBL/GenBank/DDBJ whole genome shotgun (WGS) entry which is preliminary data.</text>
</comment>
<feature type="signal peptide" evidence="2">
    <location>
        <begin position="1"/>
        <end position="25"/>
    </location>
</feature>
<keyword evidence="1" id="KW-0378">Hydrolase</keyword>
<keyword evidence="2" id="KW-0732">Signal</keyword>
<feature type="domain" description="Peptidase C25 gingipain C-terminal" evidence="3">
    <location>
        <begin position="61"/>
        <end position="193"/>
    </location>
</feature>
<gene>
    <name evidence="4" type="ORF">C7382_11417</name>
</gene>
<keyword evidence="5" id="KW-1185">Reference proteome</keyword>
<reference evidence="4 5" key="1">
    <citation type="submission" date="2018-04" db="EMBL/GenBank/DDBJ databases">
        <title>Genomic Encyclopedia of Type Strains, Phase IV (KMG-IV): sequencing the most valuable type-strain genomes for metagenomic binning, comparative biology and taxonomic classification.</title>
        <authorList>
            <person name="Goeker M."/>
        </authorList>
    </citation>
    <scope>NUCLEOTIDE SEQUENCE [LARGE SCALE GENOMIC DNA]</scope>
    <source>
        <strain evidence="4 5">DSM 28520</strain>
    </source>
</reference>
<evidence type="ECO:0000256" key="2">
    <source>
        <dbReference type="SAM" id="SignalP"/>
    </source>
</evidence>
<organism evidence="4 5">
    <name type="scientific">Porphyromonas loveana</name>
    <dbReference type="NCBI Taxonomy" id="1884669"/>
    <lineage>
        <taxon>Bacteria</taxon>
        <taxon>Pseudomonadati</taxon>
        <taxon>Bacteroidota</taxon>
        <taxon>Bacteroidia</taxon>
        <taxon>Bacteroidales</taxon>
        <taxon>Porphyromonadaceae</taxon>
        <taxon>Porphyromonas</taxon>
    </lineage>
</organism>
<dbReference type="OrthoDB" id="1014348at2"/>
<accession>A0A2U1F813</accession>
<evidence type="ECO:0000313" key="4">
    <source>
        <dbReference type="EMBL" id="PVZ08318.1"/>
    </source>
</evidence>
<evidence type="ECO:0000259" key="3">
    <source>
        <dbReference type="Pfam" id="PF10365"/>
    </source>
</evidence>
<evidence type="ECO:0000313" key="5">
    <source>
        <dbReference type="Proteomes" id="UP000245462"/>
    </source>
</evidence>
<dbReference type="GO" id="GO:0016787">
    <property type="term" value="F:hydrolase activity"/>
    <property type="evidence" value="ECO:0007669"/>
    <property type="project" value="UniProtKB-KW"/>
</dbReference>
<dbReference type="InterPro" id="IPR018832">
    <property type="entry name" value="Pept_C25_gingipain_C"/>
</dbReference>
<protein>
    <submittedName>
        <fullName evidence="4">Uncharacterized protein DUF2436</fullName>
    </submittedName>
</protein>
<sequence>MKKVNPFLALALFVAICAPEQSATAQSVKKQISREQSKALALKQQRAKPSDLAPFRDVPIPSGMARIILEAHDVWGDGSGYQLLMDADHTAYGNEIPPNTPLGQTLTEDCNIPADLYVPFEFKVPADADPSCTPEHQVVDGMSSVDIPAGAYDYVVVNPTPGLCIVIPGVFGQEDATYGNDFTFEAGKTYHFQALYYDGPSWQTSGDYVTLTITGEGTDLSEVTTVKPYTMAIVGNKIMATCNGHIALYDMNGRYVVGGIDKLEYTVPMGSYVIRLSINGRTYVEKIAVSDQ</sequence>
<dbReference type="AlphaFoldDB" id="A0A2U1F813"/>
<evidence type="ECO:0000256" key="1">
    <source>
        <dbReference type="ARBA" id="ARBA00022801"/>
    </source>
</evidence>
<feature type="chain" id="PRO_5015476678" evidence="2">
    <location>
        <begin position="26"/>
        <end position="292"/>
    </location>
</feature>
<dbReference type="EMBL" id="QEKY01000014">
    <property type="protein sequence ID" value="PVZ08318.1"/>
    <property type="molecule type" value="Genomic_DNA"/>
</dbReference>
<dbReference type="Pfam" id="PF10365">
    <property type="entry name" value="DUF2436"/>
    <property type="match status" value="1"/>
</dbReference>
<name>A0A2U1F813_9PORP</name>
<dbReference type="Proteomes" id="UP000245462">
    <property type="component" value="Unassembled WGS sequence"/>
</dbReference>